<reference evidence="5 6" key="1">
    <citation type="submission" date="2011-06" db="EMBL/GenBank/DDBJ databases">
        <title>The draft genome of Thiocapsa marina 5811.</title>
        <authorList>
            <consortium name="US DOE Joint Genome Institute (JGI-PGF)"/>
            <person name="Lucas S."/>
            <person name="Han J."/>
            <person name="Cheng J.-F."/>
            <person name="Goodwin L."/>
            <person name="Pitluck S."/>
            <person name="Peters L."/>
            <person name="Land M.L."/>
            <person name="Hauser L."/>
            <person name="Vogl K."/>
            <person name="Liu Z."/>
            <person name="Imhoff J."/>
            <person name="Thiel V."/>
            <person name="Frigaard N.-U."/>
            <person name="Bryant D."/>
            <person name="Woyke T.J."/>
        </authorList>
    </citation>
    <scope>NUCLEOTIDE SEQUENCE [LARGE SCALE GENOMIC DNA]</scope>
    <source>
        <strain evidence="5 6">5811</strain>
    </source>
</reference>
<dbReference type="AlphaFoldDB" id="F9UA23"/>
<evidence type="ECO:0000256" key="2">
    <source>
        <dbReference type="ARBA" id="ARBA00008639"/>
    </source>
</evidence>
<dbReference type="InterPro" id="IPR027278">
    <property type="entry name" value="ACCD_DCysDesulf"/>
</dbReference>
<comment type="cofactor">
    <cofactor evidence="1">
        <name>pyridoxal 5'-phosphate</name>
        <dbReference type="ChEBI" id="CHEBI:597326"/>
    </cofactor>
</comment>
<evidence type="ECO:0000259" key="4">
    <source>
        <dbReference type="Pfam" id="PF00291"/>
    </source>
</evidence>
<dbReference type="RefSeq" id="WP_007192651.1">
    <property type="nucleotide sequence ID" value="NZ_AFWV01000005.1"/>
</dbReference>
<proteinExistence type="inferred from homology"/>
<evidence type="ECO:0000256" key="3">
    <source>
        <dbReference type="ARBA" id="ARBA00022898"/>
    </source>
</evidence>
<dbReference type="PANTHER" id="PTHR43780">
    <property type="entry name" value="1-AMINOCYCLOPROPANE-1-CARBOXYLATE DEAMINASE-RELATED"/>
    <property type="match status" value="1"/>
</dbReference>
<dbReference type="Pfam" id="PF00291">
    <property type="entry name" value="PALP"/>
    <property type="match status" value="1"/>
</dbReference>
<accession>F9UA23</accession>
<dbReference type="EMBL" id="AFWV01000005">
    <property type="protein sequence ID" value="EGV18971.1"/>
    <property type="molecule type" value="Genomic_DNA"/>
</dbReference>
<dbReference type="Gene3D" id="3.40.50.1100">
    <property type="match status" value="2"/>
</dbReference>
<protein>
    <recommendedName>
        <fullName evidence="4">Tryptophan synthase beta chain-like PALP domain-containing protein</fullName>
    </recommendedName>
</protein>
<evidence type="ECO:0000313" key="6">
    <source>
        <dbReference type="Proteomes" id="UP000005459"/>
    </source>
</evidence>
<dbReference type="eggNOG" id="COG2515">
    <property type="taxonomic scope" value="Bacteria"/>
</dbReference>
<dbReference type="SUPFAM" id="SSF53686">
    <property type="entry name" value="Tryptophan synthase beta subunit-like PLP-dependent enzymes"/>
    <property type="match status" value="1"/>
</dbReference>
<dbReference type="GO" id="GO:0019148">
    <property type="term" value="F:D-cysteine desulfhydrase activity"/>
    <property type="evidence" value="ECO:0007669"/>
    <property type="project" value="TreeGrafter"/>
</dbReference>
<keyword evidence="6" id="KW-1185">Reference proteome</keyword>
<evidence type="ECO:0000256" key="1">
    <source>
        <dbReference type="ARBA" id="ARBA00001933"/>
    </source>
</evidence>
<sequence length="143" mass="15487">MTAPTIPRLNLAHLPTPIEPLPRLSDLLGGPRLFIKRDDQTCLALRGIKTRKLAFLVGEAQAKGARTLVTAGAWQSNHCRQTAAAAARCGMDCILVLTNLISEVIWVFARSAGVVGHSIQLEFLRVIRADPAGFVRRFCGCAV</sequence>
<keyword evidence="3" id="KW-0663">Pyridoxal phosphate</keyword>
<dbReference type="InterPro" id="IPR001926">
    <property type="entry name" value="TrpB-like_PALP"/>
</dbReference>
<gene>
    <name evidence="5" type="ORF">ThimaDRAFT_1775</name>
</gene>
<dbReference type="InterPro" id="IPR036052">
    <property type="entry name" value="TrpB-like_PALP_sf"/>
</dbReference>
<feature type="domain" description="Tryptophan synthase beta chain-like PALP" evidence="4">
    <location>
        <begin position="11"/>
        <end position="98"/>
    </location>
</feature>
<dbReference type="Proteomes" id="UP000005459">
    <property type="component" value="Unassembled WGS sequence"/>
</dbReference>
<name>F9UA23_9GAMM</name>
<organism evidence="5 6">
    <name type="scientific">Thiocapsa marina 5811</name>
    <dbReference type="NCBI Taxonomy" id="768671"/>
    <lineage>
        <taxon>Bacteria</taxon>
        <taxon>Pseudomonadati</taxon>
        <taxon>Pseudomonadota</taxon>
        <taxon>Gammaproteobacteria</taxon>
        <taxon>Chromatiales</taxon>
        <taxon>Chromatiaceae</taxon>
        <taxon>Thiocapsa</taxon>
    </lineage>
</organism>
<comment type="similarity">
    <text evidence="2">Belongs to the ACC deaminase/D-cysteine desulfhydrase family.</text>
</comment>
<evidence type="ECO:0000313" key="5">
    <source>
        <dbReference type="EMBL" id="EGV18971.1"/>
    </source>
</evidence>
<dbReference type="PATRIC" id="fig|768671.3.peg.1887"/>
<dbReference type="STRING" id="768671.ThimaDRAFT_1775"/>
<dbReference type="PANTHER" id="PTHR43780:SF2">
    <property type="entry name" value="1-AMINOCYCLOPROPANE-1-CARBOXYLATE DEAMINASE-RELATED"/>
    <property type="match status" value="1"/>
</dbReference>